<feature type="compositionally biased region" description="Basic and acidic residues" evidence="2">
    <location>
        <begin position="101"/>
        <end position="110"/>
    </location>
</feature>
<dbReference type="GO" id="GO:0005856">
    <property type="term" value="C:cytoskeleton"/>
    <property type="evidence" value="ECO:0007669"/>
    <property type="project" value="TreeGrafter"/>
</dbReference>
<gene>
    <name evidence="3" type="ORF">STAS_35373</name>
</gene>
<dbReference type="GO" id="GO:0005200">
    <property type="term" value="F:structural constituent of cytoskeleton"/>
    <property type="evidence" value="ECO:0007669"/>
    <property type="project" value="TreeGrafter"/>
</dbReference>
<dbReference type="PANTHER" id="PTHR47357:SF1">
    <property type="entry name" value="SPINDLE POLE BODY COMPONENT 110"/>
    <property type="match status" value="1"/>
</dbReference>
<dbReference type="PANTHER" id="PTHR47357">
    <property type="entry name" value="COP1-INTERACTIVE PROTEIN 1"/>
    <property type="match status" value="1"/>
</dbReference>
<proteinExistence type="predicted"/>
<sequence>MSRHYFDPEIKELEGINAEMDVRLQSMLRSIKEEGTCTKEAITGLIGTLNSDYQSLYSRYDHLIEKLRQKAEGKKGNCGSSSTSGSSDSDEAPINLPAKSPEPKKRGKENSKLLMENVSLNLELVKLRALHMKVTEAKNREINRLEENIEEVKTELEMKDDEISRLADNLRAIEISQRLTNRKLLVTEQLLNEKEEKFLEDQKLLEKRISALSASVSVYEEAQAKTATEISDKVNETLMGMDNLGVKFQEDCKHFESRVYDITNKLSVVLKWIDENNIEKDRMKEEICDLVGQLKEKEGIETKLGFYGEERKNLTRVLKEQEEKMGEMERQMKEKDERILSMGEEKKEAIRQLCIWIDHHHHQRDRVAAMKTRGERGLIAAFLSFVSTSCSEFW</sequence>
<dbReference type="OrthoDB" id="2441647at2759"/>
<keyword evidence="1" id="KW-0175">Coiled coil</keyword>
<name>A0A5A7RK73_STRAF</name>
<dbReference type="Proteomes" id="UP000325081">
    <property type="component" value="Unassembled WGS sequence"/>
</dbReference>
<accession>A0A5A7RK73</accession>
<dbReference type="EMBL" id="BKCP01013403">
    <property type="protein sequence ID" value="GER57559.1"/>
    <property type="molecule type" value="Genomic_DNA"/>
</dbReference>
<reference evidence="4" key="1">
    <citation type="journal article" date="2019" name="Curr. Biol.">
        <title>Genome Sequence of Striga asiatica Provides Insight into the Evolution of Plant Parasitism.</title>
        <authorList>
            <person name="Yoshida S."/>
            <person name="Kim S."/>
            <person name="Wafula E.K."/>
            <person name="Tanskanen J."/>
            <person name="Kim Y.M."/>
            <person name="Honaas L."/>
            <person name="Yang Z."/>
            <person name="Spallek T."/>
            <person name="Conn C.E."/>
            <person name="Ichihashi Y."/>
            <person name="Cheong K."/>
            <person name="Cui S."/>
            <person name="Der J.P."/>
            <person name="Gundlach H."/>
            <person name="Jiao Y."/>
            <person name="Hori C."/>
            <person name="Ishida J.K."/>
            <person name="Kasahara H."/>
            <person name="Kiba T."/>
            <person name="Kim M.S."/>
            <person name="Koo N."/>
            <person name="Laohavisit A."/>
            <person name="Lee Y.H."/>
            <person name="Lumba S."/>
            <person name="McCourt P."/>
            <person name="Mortimer J.C."/>
            <person name="Mutuku J.M."/>
            <person name="Nomura T."/>
            <person name="Sasaki-Sekimoto Y."/>
            <person name="Seto Y."/>
            <person name="Wang Y."/>
            <person name="Wakatake T."/>
            <person name="Sakakibara H."/>
            <person name="Demura T."/>
            <person name="Yamaguchi S."/>
            <person name="Yoneyama K."/>
            <person name="Manabe R.I."/>
            <person name="Nelson D.C."/>
            <person name="Schulman A.H."/>
            <person name="Timko M.P."/>
            <person name="dePamphilis C.W."/>
            <person name="Choi D."/>
            <person name="Shirasu K."/>
        </authorList>
    </citation>
    <scope>NUCLEOTIDE SEQUENCE [LARGE SCALE GENOMIC DNA]</scope>
    <source>
        <strain evidence="4">cv. UVA1</strain>
    </source>
</reference>
<feature type="coiled-coil region" evidence="1">
    <location>
        <begin position="135"/>
        <end position="169"/>
    </location>
</feature>
<feature type="coiled-coil region" evidence="1">
    <location>
        <begin position="304"/>
        <end position="338"/>
    </location>
</feature>
<evidence type="ECO:0000313" key="3">
    <source>
        <dbReference type="EMBL" id="GER57559.1"/>
    </source>
</evidence>
<dbReference type="AlphaFoldDB" id="A0A5A7RK73"/>
<evidence type="ECO:0000256" key="2">
    <source>
        <dbReference type="SAM" id="MobiDB-lite"/>
    </source>
</evidence>
<protein>
    <submittedName>
        <fullName evidence="3">COP1-interactive protein 1</fullName>
    </submittedName>
</protein>
<organism evidence="3 4">
    <name type="scientific">Striga asiatica</name>
    <name type="common">Asiatic witchweed</name>
    <name type="synonym">Buchnera asiatica</name>
    <dbReference type="NCBI Taxonomy" id="4170"/>
    <lineage>
        <taxon>Eukaryota</taxon>
        <taxon>Viridiplantae</taxon>
        <taxon>Streptophyta</taxon>
        <taxon>Embryophyta</taxon>
        <taxon>Tracheophyta</taxon>
        <taxon>Spermatophyta</taxon>
        <taxon>Magnoliopsida</taxon>
        <taxon>eudicotyledons</taxon>
        <taxon>Gunneridae</taxon>
        <taxon>Pentapetalae</taxon>
        <taxon>asterids</taxon>
        <taxon>lamiids</taxon>
        <taxon>Lamiales</taxon>
        <taxon>Orobanchaceae</taxon>
        <taxon>Buchnereae</taxon>
        <taxon>Striga</taxon>
    </lineage>
</organism>
<evidence type="ECO:0000256" key="1">
    <source>
        <dbReference type="SAM" id="Coils"/>
    </source>
</evidence>
<feature type="region of interest" description="Disordered" evidence="2">
    <location>
        <begin position="71"/>
        <end position="110"/>
    </location>
</feature>
<comment type="caution">
    <text evidence="3">The sequence shown here is derived from an EMBL/GenBank/DDBJ whole genome shotgun (WGS) entry which is preliminary data.</text>
</comment>
<evidence type="ECO:0000313" key="4">
    <source>
        <dbReference type="Proteomes" id="UP000325081"/>
    </source>
</evidence>
<keyword evidence="4" id="KW-1185">Reference proteome</keyword>